<dbReference type="EMBL" id="JANPWB010000004">
    <property type="protein sequence ID" value="KAJ1191559.1"/>
    <property type="molecule type" value="Genomic_DNA"/>
</dbReference>
<keyword evidence="3" id="KW-1185">Reference proteome</keyword>
<evidence type="ECO:0000313" key="3">
    <source>
        <dbReference type="Proteomes" id="UP001066276"/>
    </source>
</evidence>
<evidence type="ECO:0000313" key="2">
    <source>
        <dbReference type="EMBL" id="KAJ1191559.1"/>
    </source>
</evidence>
<proteinExistence type="predicted"/>
<organism evidence="2 3">
    <name type="scientific">Pleurodeles waltl</name>
    <name type="common">Iberian ribbed newt</name>
    <dbReference type="NCBI Taxonomy" id="8319"/>
    <lineage>
        <taxon>Eukaryota</taxon>
        <taxon>Metazoa</taxon>
        <taxon>Chordata</taxon>
        <taxon>Craniata</taxon>
        <taxon>Vertebrata</taxon>
        <taxon>Euteleostomi</taxon>
        <taxon>Amphibia</taxon>
        <taxon>Batrachia</taxon>
        <taxon>Caudata</taxon>
        <taxon>Salamandroidea</taxon>
        <taxon>Salamandridae</taxon>
        <taxon>Pleurodelinae</taxon>
        <taxon>Pleurodeles</taxon>
    </lineage>
</organism>
<protein>
    <submittedName>
        <fullName evidence="2">Uncharacterized protein</fullName>
    </submittedName>
</protein>
<name>A0AAV7UUD4_PLEWA</name>
<reference evidence="2" key="1">
    <citation type="journal article" date="2022" name="bioRxiv">
        <title>Sequencing and chromosome-scale assembly of the giantPleurodeles waltlgenome.</title>
        <authorList>
            <person name="Brown T."/>
            <person name="Elewa A."/>
            <person name="Iarovenko S."/>
            <person name="Subramanian E."/>
            <person name="Araus A.J."/>
            <person name="Petzold A."/>
            <person name="Susuki M."/>
            <person name="Suzuki K.-i.T."/>
            <person name="Hayashi T."/>
            <person name="Toyoda A."/>
            <person name="Oliveira C."/>
            <person name="Osipova E."/>
            <person name="Leigh N.D."/>
            <person name="Simon A."/>
            <person name="Yun M.H."/>
        </authorList>
    </citation>
    <scope>NUCLEOTIDE SEQUENCE</scope>
    <source>
        <strain evidence="2">20211129_DDA</strain>
        <tissue evidence="2">Liver</tissue>
    </source>
</reference>
<comment type="caution">
    <text evidence="2">The sequence shown here is derived from an EMBL/GenBank/DDBJ whole genome shotgun (WGS) entry which is preliminary data.</text>
</comment>
<evidence type="ECO:0000256" key="1">
    <source>
        <dbReference type="SAM" id="MobiDB-lite"/>
    </source>
</evidence>
<feature type="region of interest" description="Disordered" evidence="1">
    <location>
        <begin position="1"/>
        <end position="115"/>
    </location>
</feature>
<gene>
    <name evidence="2" type="ORF">NDU88_000875</name>
</gene>
<dbReference type="Proteomes" id="UP001066276">
    <property type="component" value="Chromosome 2_2"/>
</dbReference>
<accession>A0AAV7UUD4</accession>
<sequence length="197" mass="21313">MRAAPKLGVRSQRSGCTPIAQPSGPVSLKAAARRPIRGPAAQADRGQIKGRGRPSRARPSCSQLFGQLKGVGTPAPTGGESQIEYGSHPGKGPRSAELGPQSRPAPRSRPGPPPAVRVTCSVDAAWSFAGHGMGCTDNRQYRRGIPLNNIPRRCRCRSARHDLEGPRLFWVPRLPVNLRGQNFFQVYKAPGWSLREK</sequence>
<dbReference type="AlphaFoldDB" id="A0AAV7UUD4"/>